<sequence length="137" mass="14512">MTGSSLVDMIKAQAAAQAQQVQEILNDTNPIDPNMPISPAFISNARPSDANPATTRSRSRANSIADEDLVEDQAGTVNQDTPNLYEGLEDVLSSVDASFDEEDMEASRNHLGDILGDYATSPPASSYHSSPGGSDDE</sequence>
<feature type="compositionally biased region" description="Polar residues" evidence="1">
    <location>
        <begin position="122"/>
        <end position="137"/>
    </location>
</feature>
<name>A0A4V3XFG0_9APHY</name>
<accession>A0A4V3XFG0</accession>
<evidence type="ECO:0000313" key="2">
    <source>
        <dbReference type="EMBL" id="THH17383.1"/>
    </source>
</evidence>
<dbReference type="AlphaFoldDB" id="A0A4V3XFG0"/>
<gene>
    <name evidence="2" type="ORF">EUX98_g9140</name>
</gene>
<evidence type="ECO:0000256" key="1">
    <source>
        <dbReference type="SAM" id="MobiDB-lite"/>
    </source>
</evidence>
<dbReference type="EMBL" id="SGPM01000657">
    <property type="protein sequence ID" value="THH17383.1"/>
    <property type="molecule type" value="Genomic_DNA"/>
</dbReference>
<organism evidence="2 3">
    <name type="scientific">Antrodiella citrinella</name>
    <dbReference type="NCBI Taxonomy" id="2447956"/>
    <lineage>
        <taxon>Eukaryota</taxon>
        <taxon>Fungi</taxon>
        <taxon>Dikarya</taxon>
        <taxon>Basidiomycota</taxon>
        <taxon>Agaricomycotina</taxon>
        <taxon>Agaricomycetes</taxon>
        <taxon>Polyporales</taxon>
        <taxon>Steccherinaceae</taxon>
        <taxon>Antrodiella</taxon>
    </lineage>
</organism>
<feature type="region of interest" description="Disordered" evidence="1">
    <location>
        <begin position="95"/>
        <end position="137"/>
    </location>
</feature>
<feature type="region of interest" description="Disordered" evidence="1">
    <location>
        <begin position="27"/>
        <end position="83"/>
    </location>
</feature>
<protein>
    <submittedName>
        <fullName evidence="2">Uncharacterized protein</fullName>
    </submittedName>
</protein>
<comment type="caution">
    <text evidence="2">The sequence shown here is derived from an EMBL/GenBank/DDBJ whole genome shotgun (WGS) entry which is preliminary data.</text>
</comment>
<feature type="compositionally biased region" description="Polar residues" evidence="1">
    <location>
        <begin position="51"/>
        <end position="62"/>
    </location>
</feature>
<dbReference type="Proteomes" id="UP000308730">
    <property type="component" value="Unassembled WGS sequence"/>
</dbReference>
<evidence type="ECO:0000313" key="3">
    <source>
        <dbReference type="Proteomes" id="UP000308730"/>
    </source>
</evidence>
<reference evidence="2 3" key="1">
    <citation type="submission" date="2019-02" db="EMBL/GenBank/DDBJ databases">
        <title>Genome sequencing of the rare red list fungi Antrodiella citrinella (Flaviporus citrinellus).</title>
        <authorList>
            <person name="Buettner E."/>
            <person name="Kellner H."/>
        </authorList>
    </citation>
    <scope>NUCLEOTIDE SEQUENCE [LARGE SCALE GENOMIC DNA]</scope>
    <source>
        <strain evidence="2 3">DSM 108506</strain>
    </source>
</reference>
<proteinExistence type="predicted"/>
<keyword evidence="3" id="KW-1185">Reference proteome</keyword>